<feature type="chain" id="PRO_5032331779" evidence="2">
    <location>
        <begin position="29"/>
        <end position="209"/>
    </location>
</feature>
<evidence type="ECO:0000313" key="4">
    <source>
        <dbReference type="Proteomes" id="UP000562027"/>
    </source>
</evidence>
<name>A0A840LB52_9BURK</name>
<keyword evidence="2" id="KW-0732">Signal</keyword>
<dbReference type="Proteomes" id="UP000562027">
    <property type="component" value="Unassembled WGS sequence"/>
</dbReference>
<accession>A0A840LB52</accession>
<feature type="signal peptide" evidence="2">
    <location>
        <begin position="1"/>
        <end position="28"/>
    </location>
</feature>
<gene>
    <name evidence="3" type="ORF">HNP55_004366</name>
</gene>
<proteinExistence type="predicted"/>
<dbReference type="RefSeq" id="WP_184304091.1">
    <property type="nucleotide sequence ID" value="NZ_JACHLP010000011.1"/>
</dbReference>
<reference evidence="3 4" key="1">
    <citation type="submission" date="2020-08" db="EMBL/GenBank/DDBJ databases">
        <title>Functional genomics of gut bacteria from endangered species of beetles.</title>
        <authorList>
            <person name="Carlos-Shanley C."/>
        </authorList>
    </citation>
    <scope>NUCLEOTIDE SEQUENCE [LARGE SCALE GENOMIC DNA]</scope>
    <source>
        <strain evidence="3 4">S00239</strain>
    </source>
</reference>
<keyword evidence="1" id="KW-0812">Transmembrane</keyword>
<keyword evidence="4" id="KW-1185">Reference proteome</keyword>
<protein>
    <submittedName>
        <fullName evidence="3">Uncharacterized protein</fullName>
    </submittedName>
</protein>
<feature type="transmembrane region" description="Helical" evidence="1">
    <location>
        <begin position="172"/>
        <end position="189"/>
    </location>
</feature>
<evidence type="ECO:0000256" key="2">
    <source>
        <dbReference type="SAM" id="SignalP"/>
    </source>
</evidence>
<evidence type="ECO:0000313" key="3">
    <source>
        <dbReference type="EMBL" id="MBB4845814.1"/>
    </source>
</evidence>
<sequence length="209" mass="21772">MKASHFFFFSSRPILALALGLSALAAWASSGAHGPNGEHLDAQAPGTAAVSSAPRLEARSELFELVARLDGGELSILIDRYASNEPLLGADVELESGPLKAKAKFHADLGDYAVDDPALLKLLSTPGEHPLIITVLAGAESDLLDGVLHVAAGTARDAAHGPGGDQGPGSGWWRWALGAAILLLLVLSWKWRDRSSGDALASRLNGEQA</sequence>
<dbReference type="EMBL" id="JACHLP010000011">
    <property type="protein sequence ID" value="MBB4845814.1"/>
    <property type="molecule type" value="Genomic_DNA"/>
</dbReference>
<evidence type="ECO:0000256" key="1">
    <source>
        <dbReference type="SAM" id="Phobius"/>
    </source>
</evidence>
<keyword evidence="1" id="KW-1133">Transmembrane helix</keyword>
<dbReference type="AlphaFoldDB" id="A0A840LB52"/>
<keyword evidence="1" id="KW-0472">Membrane</keyword>
<organism evidence="3 4">
    <name type="scientific">Roseateles oligotrophus</name>
    <dbReference type="NCBI Taxonomy" id="1769250"/>
    <lineage>
        <taxon>Bacteria</taxon>
        <taxon>Pseudomonadati</taxon>
        <taxon>Pseudomonadota</taxon>
        <taxon>Betaproteobacteria</taxon>
        <taxon>Burkholderiales</taxon>
        <taxon>Sphaerotilaceae</taxon>
        <taxon>Roseateles</taxon>
    </lineage>
</organism>
<comment type="caution">
    <text evidence="3">The sequence shown here is derived from an EMBL/GenBank/DDBJ whole genome shotgun (WGS) entry which is preliminary data.</text>
</comment>